<dbReference type="InterPro" id="IPR048279">
    <property type="entry name" value="MdtK-like"/>
</dbReference>
<evidence type="ECO:0000256" key="7">
    <source>
        <dbReference type="ARBA" id="ARBA00022475"/>
    </source>
</evidence>
<feature type="transmembrane region" description="Helical" evidence="13">
    <location>
        <begin position="361"/>
        <end position="383"/>
    </location>
</feature>
<dbReference type="InterPro" id="IPR050222">
    <property type="entry name" value="MATE_MdtK"/>
</dbReference>
<accession>A0A1G9DUI4</accession>
<comment type="subcellular location">
    <subcellularLocation>
        <location evidence="2">Cell membrane</location>
        <topology evidence="2">Multi-pass membrane protein</topology>
    </subcellularLocation>
</comment>
<dbReference type="EMBL" id="FNFP01000003">
    <property type="protein sequence ID" value="SDK67510.1"/>
    <property type="molecule type" value="Genomic_DNA"/>
</dbReference>
<feature type="transmembrane region" description="Helical" evidence="13">
    <location>
        <begin position="421"/>
        <end position="444"/>
    </location>
</feature>
<dbReference type="GO" id="GO:0015297">
    <property type="term" value="F:antiporter activity"/>
    <property type="evidence" value="ECO:0007669"/>
    <property type="project" value="UniProtKB-KW"/>
</dbReference>
<sequence>MGKSNQLIEGSISQALIKLALPIMGTSFVQMAYNMTDMIWIGRIGSNAVAAVGTAGFFTWLAFAFILIPKIGAEVGVAQSMGRQDMKEAKRYIRHTLQLVVFLALLYGTGLIVFRRSLIGFFNLGNVEITEMAKSYLVIVSLGMSFYFINPVFTGILNGYGNSRLPFALNVIGLAVNMILDPIMIHGLGPFPALGVKGAAIATVIAQSIVTCFFLYNIRKVEGELFCKIYILKKPDFTHIKSIVRLGLPAALQSGLFTIFAMVIARIIAQWGPVPIAVQKIGSQIEAISWMTAGGFSTALSAFVGQNYGANKWDRIQKGYYVALRIVGVIGIGATCLLIFGARPVFNFFLQEEEALAYGIVYLRILGLSQLFMCIEIATAGAFNGLGKTVPPSIVGIFFNALRIPGALILSSSSLLGLNGVWWSISISSVLKGIVLSIWFIILLRRQSYKYATQETATI</sequence>
<feature type="transmembrane region" description="Helical" evidence="13">
    <location>
        <begin position="92"/>
        <end position="115"/>
    </location>
</feature>
<dbReference type="RefSeq" id="WP_244269509.1">
    <property type="nucleotide sequence ID" value="NZ_FNFP01000003.1"/>
</dbReference>
<keyword evidence="6" id="KW-0050">Antiport</keyword>
<evidence type="ECO:0000256" key="6">
    <source>
        <dbReference type="ARBA" id="ARBA00022449"/>
    </source>
</evidence>
<evidence type="ECO:0000256" key="9">
    <source>
        <dbReference type="ARBA" id="ARBA00022989"/>
    </source>
</evidence>
<dbReference type="PIRSF" id="PIRSF006603">
    <property type="entry name" value="DinF"/>
    <property type="match status" value="1"/>
</dbReference>
<evidence type="ECO:0000256" key="12">
    <source>
        <dbReference type="ARBA" id="ARBA00031636"/>
    </source>
</evidence>
<evidence type="ECO:0000256" key="10">
    <source>
        <dbReference type="ARBA" id="ARBA00023065"/>
    </source>
</evidence>
<feature type="transmembrane region" description="Helical" evidence="13">
    <location>
        <begin position="288"/>
        <end position="308"/>
    </location>
</feature>
<dbReference type="PANTHER" id="PTHR43298:SF2">
    <property type="entry name" value="FMN_FAD EXPORTER YEEO-RELATED"/>
    <property type="match status" value="1"/>
</dbReference>
<feature type="transmembrane region" description="Helical" evidence="13">
    <location>
        <begin position="320"/>
        <end position="341"/>
    </location>
</feature>
<feature type="transmembrane region" description="Helical" evidence="13">
    <location>
        <begin position="194"/>
        <end position="216"/>
    </location>
</feature>
<name>A0A1G9DUI4_9FIRM</name>
<evidence type="ECO:0000256" key="13">
    <source>
        <dbReference type="SAM" id="Phobius"/>
    </source>
</evidence>
<feature type="transmembrane region" description="Helical" evidence="13">
    <location>
        <begin position="243"/>
        <end position="268"/>
    </location>
</feature>
<dbReference type="GO" id="GO:0006811">
    <property type="term" value="P:monoatomic ion transport"/>
    <property type="evidence" value="ECO:0007669"/>
    <property type="project" value="UniProtKB-KW"/>
</dbReference>
<keyword evidence="15" id="KW-1185">Reference proteome</keyword>
<evidence type="ECO:0000313" key="15">
    <source>
        <dbReference type="Proteomes" id="UP000198718"/>
    </source>
</evidence>
<protein>
    <recommendedName>
        <fullName evidence="4">Probable multidrug resistance protein NorM</fullName>
    </recommendedName>
    <alternativeName>
        <fullName evidence="12">Multidrug-efflux transporter</fullName>
    </alternativeName>
</protein>
<reference evidence="14 15" key="1">
    <citation type="submission" date="2016-10" db="EMBL/GenBank/DDBJ databases">
        <authorList>
            <person name="de Groot N.N."/>
        </authorList>
    </citation>
    <scope>NUCLEOTIDE SEQUENCE [LARGE SCALE GENOMIC DNA]</scope>
    <source>
        <strain evidence="14 15">DSM 18346</strain>
    </source>
</reference>
<evidence type="ECO:0000256" key="1">
    <source>
        <dbReference type="ARBA" id="ARBA00003408"/>
    </source>
</evidence>
<keyword evidence="10" id="KW-0406">Ion transport</keyword>
<dbReference type="AlphaFoldDB" id="A0A1G9DUI4"/>
<proteinExistence type="inferred from homology"/>
<keyword evidence="5" id="KW-0813">Transport</keyword>
<feature type="transmembrane region" description="Helical" evidence="13">
    <location>
        <begin position="135"/>
        <end position="160"/>
    </location>
</feature>
<evidence type="ECO:0000256" key="3">
    <source>
        <dbReference type="ARBA" id="ARBA00010199"/>
    </source>
</evidence>
<feature type="transmembrane region" description="Helical" evidence="13">
    <location>
        <begin position="12"/>
        <end position="33"/>
    </location>
</feature>
<dbReference type="Pfam" id="PF01554">
    <property type="entry name" value="MatE"/>
    <property type="match status" value="2"/>
</dbReference>
<comment type="similarity">
    <text evidence="3">Belongs to the multi antimicrobial extrusion (MATE) (TC 2.A.66.1) family.</text>
</comment>
<keyword evidence="11 13" id="KW-0472">Membrane</keyword>
<evidence type="ECO:0000256" key="4">
    <source>
        <dbReference type="ARBA" id="ARBA00020268"/>
    </source>
</evidence>
<evidence type="ECO:0000313" key="14">
    <source>
        <dbReference type="EMBL" id="SDK67510.1"/>
    </source>
</evidence>
<evidence type="ECO:0000256" key="8">
    <source>
        <dbReference type="ARBA" id="ARBA00022692"/>
    </source>
</evidence>
<dbReference type="PANTHER" id="PTHR43298">
    <property type="entry name" value="MULTIDRUG RESISTANCE PROTEIN NORM-RELATED"/>
    <property type="match status" value="1"/>
</dbReference>
<evidence type="ECO:0000256" key="11">
    <source>
        <dbReference type="ARBA" id="ARBA00023136"/>
    </source>
</evidence>
<feature type="transmembrane region" description="Helical" evidence="13">
    <location>
        <begin position="167"/>
        <end position="188"/>
    </location>
</feature>
<dbReference type="GO" id="GO:0042910">
    <property type="term" value="F:xenobiotic transmembrane transporter activity"/>
    <property type="evidence" value="ECO:0007669"/>
    <property type="project" value="InterPro"/>
</dbReference>
<keyword evidence="8 13" id="KW-0812">Transmembrane</keyword>
<feature type="transmembrane region" description="Helical" evidence="13">
    <location>
        <begin position="48"/>
        <end position="71"/>
    </location>
</feature>
<dbReference type="NCBIfam" id="TIGR00797">
    <property type="entry name" value="matE"/>
    <property type="match status" value="1"/>
</dbReference>
<evidence type="ECO:0000256" key="5">
    <source>
        <dbReference type="ARBA" id="ARBA00022448"/>
    </source>
</evidence>
<dbReference type="STRING" id="393762.SAMN05660472_01739"/>
<dbReference type="Proteomes" id="UP000198718">
    <property type="component" value="Unassembled WGS sequence"/>
</dbReference>
<feature type="transmembrane region" description="Helical" evidence="13">
    <location>
        <begin position="395"/>
        <end position="415"/>
    </location>
</feature>
<keyword evidence="9 13" id="KW-1133">Transmembrane helix</keyword>
<dbReference type="InterPro" id="IPR002528">
    <property type="entry name" value="MATE_fam"/>
</dbReference>
<dbReference type="CDD" id="cd13140">
    <property type="entry name" value="MATE_like_1"/>
    <property type="match status" value="1"/>
</dbReference>
<gene>
    <name evidence="14" type="ORF">SAMN05660472_01739</name>
</gene>
<organism evidence="14 15">
    <name type="scientific">Natronincola ferrireducens</name>
    <dbReference type="NCBI Taxonomy" id="393762"/>
    <lineage>
        <taxon>Bacteria</taxon>
        <taxon>Bacillati</taxon>
        <taxon>Bacillota</taxon>
        <taxon>Clostridia</taxon>
        <taxon>Peptostreptococcales</taxon>
        <taxon>Natronincolaceae</taxon>
        <taxon>Natronincola</taxon>
    </lineage>
</organism>
<keyword evidence="7" id="KW-1003">Cell membrane</keyword>
<dbReference type="GO" id="GO:0005886">
    <property type="term" value="C:plasma membrane"/>
    <property type="evidence" value="ECO:0007669"/>
    <property type="project" value="UniProtKB-SubCell"/>
</dbReference>
<comment type="function">
    <text evidence="1">Multidrug efflux pump.</text>
</comment>
<evidence type="ECO:0000256" key="2">
    <source>
        <dbReference type="ARBA" id="ARBA00004651"/>
    </source>
</evidence>